<dbReference type="FunCoup" id="A0A6P7FNR4">
    <property type="interactions" value="1622"/>
</dbReference>
<evidence type="ECO:0000313" key="12">
    <source>
        <dbReference type="RefSeq" id="XP_028134663.1"/>
    </source>
</evidence>
<dbReference type="Pfam" id="PF04900">
    <property type="entry name" value="Fcf1"/>
    <property type="match status" value="1"/>
</dbReference>
<keyword evidence="11" id="KW-1185">Reference proteome</keyword>
<dbReference type="OrthoDB" id="25675at2759"/>
<evidence type="ECO:0000256" key="5">
    <source>
        <dbReference type="ARBA" id="ARBA00037300"/>
    </source>
</evidence>
<evidence type="ECO:0000259" key="9">
    <source>
        <dbReference type="Pfam" id="PF24779"/>
    </source>
</evidence>
<reference evidence="12" key="1">
    <citation type="submission" date="2025-04" db="UniProtKB">
        <authorList>
            <consortium name="RefSeq"/>
        </authorList>
    </citation>
    <scope>IDENTIFICATION</scope>
    <source>
        <tissue evidence="12">Whole insect</tissue>
    </source>
</reference>
<dbReference type="Pfam" id="PF24779">
    <property type="entry name" value="UTP23_sensor"/>
    <property type="match status" value="1"/>
</dbReference>
<comment type="similarity">
    <text evidence="6">Belongs to the UTP23/FCF1 family. UTP23 subfamily.</text>
</comment>
<dbReference type="InterPro" id="IPR057776">
    <property type="entry name" value="UTP23_sensor"/>
</dbReference>
<sequence length="245" mass="28085">MKVKRYKKVNKHIRFFINNYGFRQPFQVLVDGTFCYCALNNKINIADNIPRYLQGEVKLLTTQCAIIEMENLGAKLNGALIILKQYGVHKCGHEGNPIAGSKCFLKMLGKSNENHYIIGTQDRDLQEKVRQIPGVPLLYLHLKTPVLEKPSEVSTKEAENKLSTLTDFEKKALEEIKKQSGNDKRPKKKKKKGVNPLSCKKKTKKPNVQTPIVKKEGQPEKEKKKRKRIKLAKHVKEVLLEKKVN</sequence>
<comment type="subcellular location">
    <subcellularLocation>
        <location evidence="1">Nucleus</location>
        <location evidence="1">Nucleolus</location>
    </subcellularLocation>
</comment>
<protein>
    <recommendedName>
        <fullName evidence="7">rRNA-processing protein UTP23 homolog</fullName>
    </recommendedName>
</protein>
<dbReference type="GeneID" id="114329674"/>
<keyword evidence="3" id="KW-0698">rRNA processing</keyword>
<dbReference type="KEGG" id="dvv:114329674"/>
<evidence type="ECO:0000256" key="7">
    <source>
        <dbReference type="ARBA" id="ARBA00071400"/>
    </source>
</evidence>
<feature type="compositionally biased region" description="Basic and acidic residues" evidence="8">
    <location>
        <begin position="213"/>
        <end position="222"/>
    </location>
</feature>
<dbReference type="GO" id="GO:0032040">
    <property type="term" value="C:small-subunit processome"/>
    <property type="evidence" value="ECO:0007669"/>
    <property type="project" value="InterPro"/>
</dbReference>
<evidence type="ECO:0000256" key="4">
    <source>
        <dbReference type="ARBA" id="ARBA00023242"/>
    </source>
</evidence>
<proteinExistence type="inferred from homology"/>
<name>A0A6P7FNR4_DIAVI</name>
<evidence type="ECO:0000256" key="8">
    <source>
        <dbReference type="SAM" id="MobiDB-lite"/>
    </source>
</evidence>
<feature type="domain" description="UTP23 sensor motif region" evidence="9">
    <location>
        <begin position="187"/>
        <end position="202"/>
    </location>
</feature>
<dbReference type="PANTHER" id="PTHR12416">
    <property type="entry name" value="RRNA-PROCESSING PROTEIN UTP23 HOMOLOG"/>
    <property type="match status" value="1"/>
</dbReference>
<dbReference type="InterPro" id="IPR029060">
    <property type="entry name" value="PIN-like_dom_sf"/>
</dbReference>
<dbReference type="RefSeq" id="XP_028134663.1">
    <property type="nucleotide sequence ID" value="XM_028278862.1"/>
</dbReference>
<dbReference type="InterPro" id="IPR006984">
    <property type="entry name" value="Fcf1/UTP23"/>
</dbReference>
<dbReference type="InParanoid" id="A0A6P7FNR4"/>
<gene>
    <name evidence="12" type="primary">LOC114329674</name>
</gene>
<dbReference type="Gene3D" id="3.40.50.1010">
    <property type="entry name" value="5'-nuclease"/>
    <property type="match status" value="1"/>
</dbReference>
<keyword evidence="2" id="KW-0690">Ribosome biogenesis</keyword>
<dbReference type="Proteomes" id="UP001652700">
    <property type="component" value="Unplaced"/>
</dbReference>
<dbReference type="FunFam" id="3.40.50.1010:FF:000006">
    <property type="entry name" value="rRNA-processing protein UTP23 homolog"/>
    <property type="match status" value="1"/>
</dbReference>
<dbReference type="GO" id="GO:0006364">
    <property type="term" value="P:rRNA processing"/>
    <property type="evidence" value="ECO:0007669"/>
    <property type="project" value="UniProtKB-KW"/>
</dbReference>
<feature type="region of interest" description="Disordered" evidence="8">
    <location>
        <begin position="176"/>
        <end position="230"/>
    </location>
</feature>
<evidence type="ECO:0000313" key="10">
    <source>
        <dbReference type="EnsemblMetazoa" id="XP_028134663.1"/>
    </source>
</evidence>
<reference evidence="10" key="2">
    <citation type="submission" date="2025-05" db="UniProtKB">
        <authorList>
            <consortium name="EnsemblMetazoa"/>
        </authorList>
    </citation>
    <scope>IDENTIFICATION</scope>
</reference>
<keyword evidence="4" id="KW-0539">Nucleus</keyword>
<evidence type="ECO:0000256" key="2">
    <source>
        <dbReference type="ARBA" id="ARBA00022517"/>
    </source>
</evidence>
<dbReference type="EnsemblMetazoa" id="XM_028278862.2">
    <property type="protein sequence ID" value="XP_028134663.1"/>
    <property type="gene ID" value="LOC114329674"/>
</dbReference>
<dbReference type="CDD" id="cd09866">
    <property type="entry name" value="PIN_Fcf1-Utp23-H"/>
    <property type="match status" value="1"/>
</dbReference>
<evidence type="ECO:0000256" key="6">
    <source>
        <dbReference type="ARBA" id="ARBA00038503"/>
    </source>
</evidence>
<dbReference type="AlphaFoldDB" id="A0A6P7FNR4"/>
<evidence type="ECO:0000256" key="3">
    <source>
        <dbReference type="ARBA" id="ARBA00022552"/>
    </source>
</evidence>
<evidence type="ECO:0000256" key="1">
    <source>
        <dbReference type="ARBA" id="ARBA00004604"/>
    </source>
</evidence>
<comment type="function">
    <text evidence="5">Involved in rRNA-processing and ribosome biogenesis.</text>
</comment>
<evidence type="ECO:0000313" key="11">
    <source>
        <dbReference type="Proteomes" id="UP001652700"/>
    </source>
</evidence>
<accession>A0A6P7FNR4</accession>
<feature type="compositionally biased region" description="Basic residues" evidence="8">
    <location>
        <begin position="185"/>
        <end position="205"/>
    </location>
</feature>
<organism evidence="12">
    <name type="scientific">Diabrotica virgifera virgifera</name>
    <name type="common">western corn rootworm</name>
    <dbReference type="NCBI Taxonomy" id="50390"/>
    <lineage>
        <taxon>Eukaryota</taxon>
        <taxon>Metazoa</taxon>
        <taxon>Ecdysozoa</taxon>
        <taxon>Arthropoda</taxon>
        <taxon>Hexapoda</taxon>
        <taxon>Insecta</taxon>
        <taxon>Pterygota</taxon>
        <taxon>Neoptera</taxon>
        <taxon>Endopterygota</taxon>
        <taxon>Coleoptera</taxon>
        <taxon>Polyphaga</taxon>
        <taxon>Cucujiformia</taxon>
        <taxon>Chrysomeloidea</taxon>
        <taxon>Chrysomelidae</taxon>
        <taxon>Galerucinae</taxon>
        <taxon>Diabroticina</taxon>
        <taxon>Diabroticites</taxon>
        <taxon>Diabrotica</taxon>
    </lineage>
</organism>
<dbReference type="SUPFAM" id="SSF88723">
    <property type="entry name" value="PIN domain-like"/>
    <property type="match status" value="1"/>
</dbReference>